<dbReference type="InterPro" id="IPR011053">
    <property type="entry name" value="Single_hybrid_motif"/>
</dbReference>
<feature type="domain" description="Peripheral subunit-binding (PSBD)" evidence="5">
    <location>
        <begin position="115"/>
        <end position="152"/>
    </location>
</feature>
<proteinExistence type="inferred from homology"/>
<reference evidence="6 7" key="1">
    <citation type="submission" date="2020-06" db="EMBL/GenBank/DDBJ databases">
        <title>Genome sequence of 2 isolates from Red Sea Mangroves.</title>
        <authorList>
            <person name="Sefrji F."/>
            <person name="Michoud G."/>
            <person name="Merlino G."/>
            <person name="Daffonchio D."/>
        </authorList>
    </citation>
    <scope>NUCLEOTIDE SEQUENCE [LARGE SCALE GENOMIC DNA]</scope>
    <source>
        <strain evidence="6 7">R1DC25</strain>
    </source>
</reference>
<dbReference type="RefSeq" id="WP_213164148.1">
    <property type="nucleotide sequence ID" value="NZ_CP058214.1"/>
</dbReference>
<keyword evidence="3" id="KW-0450">Lipoyl</keyword>
<dbReference type="PANTHER" id="PTHR43798">
    <property type="entry name" value="MONOACYLGLYCEROL LIPASE"/>
    <property type="match status" value="1"/>
</dbReference>
<dbReference type="SUPFAM" id="SSF53474">
    <property type="entry name" value="alpha/beta-Hydrolases"/>
    <property type="match status" value="1"/>
</dbReference>
<feature type="domain" description="Lipoyl-binding" evidence="4">
    <location>
        <begin position="2"/>
        <end position="78"/>
    </location>
</feature>
<evidence type="ECO:0000256" key="3">
    <source>
        <dbReference type="ARBA" id="ARBA00022823"/>
    </source>
</evidence>
<dbReference type="SUPFAM" id="SSF47005">
    <property type="entry name" value="Peripheral subunit-binding domain of 2-oxo acid dehydrogenase complex"/>
    <property type="match status" value="1"/>
</dbReference>
<dbReference type="AlphaFoldDB" id="A0A7S8C3V6"/>
<dbReference type="Proteomes" id="UP000593594">
    <property type="component" value="Chromosome"/>
</dbReference>
<dbReference type="InterPro" id="IPR000089">
    <property type="entry name" value="Biotin_lipoyl"/>
</dbReference>
<dbReference type="Pfam" id="PF02817">
    <property type="entry name" value="E3_binding"/>
    <property type="match status" value="1"/>
</dbReference>
<dbReference type="InterPro" id="IPR004167">
    <property type="entry name" value="PSBD"/>
</dbReference>
<dbReference type="EMBL" id="CP058214">
    <property type="protein sequence ID" value="QPC42908.1"/>
    <property type="molecule type" value="Genomic_DNA"/>
</dbReference>
<dbReference type="CDD" id="cd06849">
    <property type="entry name" value="lipoyl_domain"/>
    <property type="match status" value="1"/>
</dbReference>
<comment type="similarity">
    <text evidence="2">Belongs to the 2-oxoacid dehydrogenase family.</text>
</comment>
<dbReference type="InterPro" id="IPR050266">
    <property type="entry name" value="AB_hydrolase_sf"/>
</dbReference>
<evidence type="ECO:0000313" key="7">
    <source>
        <dbReference type="Proteomes" id="UP000593594"/>
    </source>
</evidence>
<dbReference type="Gene3D" id="3.40.50.1820">
    <property type="entry name" value="alpha/beta hydrolase"/>
    <property type="match status" value="1"/>
</dbReference>
<accession>A0A7S8C3V6</accession>
<dbReference type="Gene3D" id="2.40.50.100">
    <property type="match status" value="1"/>
</dbReference>
<dbReference type="PROSITE" id="PS51826">
    <property type="entry name" value="PSBD"/>
    <property type="match status" value="1"/>
</dbReference>
<dbReference type="InterPro" id="IPR000073">
    <property type="entry name" value="AB_hydrolase_1"/>
</dbReference>
<dbReference type="NCBIfam" id="NF011457">
    <property type="entry name" value="PRK14875.1"/>
    <property type="match status" value="1"/>
</dbReference>
<dbReference type="PROSITE" id="PS00189">
    <property type="entry name" value="LIPOYL"/>
    <property type="match status" value="1"/>
</dbReference>
<comment type="cofactor">
    <cofactor evidence="1">
        <name>(R)-lipoate</name>
        <dbReference type="ChEBI" id="CHEBI:83088"/>
    </cofactor>
</comment>
<dbReference type="PRINTS" id="PR00111">
    <property type="entry name" value="ABHYDROLASE"/>
</dbReference>
<evidence type="ECO:0000313" key="6">
    <source>
        <dbReference type="EMBL" id="QPC42908.1"/>
    </source>
</evidence>
<dbReference type="InterPro" id="IPR036625">
    <property type="entry name" value="E3-bd_dom_sf"/>
</dbReference>
<dbReference type="Pfam" id="PF00561">
    <property type="entry name" value="Abhydrolase_1"/>
    <property type="match status" value="1"/>
</dbReference>
<dbReference type="PROSITE" id="PS50968">
    <property type="entry name" value="BIOTINYL_LIPOYL"/>
    <property type="match status" value="1"/>
</dbReference>
<keyword evidence="7" id="KW-1185">Reference proteome</keyword>
<dbReference type="InterPro" id="IPR003016">
    <property type="entry name" value="2-oxoA_DH_lipoyl-BS"/>
</dbReference>
<dbReference type="KEGG" id="kmn:HW532_09530"/>
<dbReference type="Pfam" id="PF00364">
    <property type="entry name" value="Biotin_lipoyl"/>
    <property type="match status" value="1"/>
</dbReference>
<gene>
    <name evidence="6" type="ORF">HW532_09530</name>
</gene>
<keyword evidence="6" id="KW-0808">Transferase</keyword>
<evidence type="ECO:0000256" key="2">
    <source>
        <dbReference type="ARBA" id="ARBA00007317"/>
    </source>
</evidence>
<evidence type="ECO:0000256" key="1">
    <source>
        <dbReference type="ARBA" id="ARBA00001938"/>
    </source>
</evidence>
<dbReference type="Gene3D" id="4.10.320.10">
    <property type="entry name" value="E3-binding domain"/>
    <property type="match status" value="1"/>
</dbReference>
<name>A0A7S8C3V6_9HYPH</name>
<organism evidence="6 7">
    <name type="scientific">Kaustia mangrovi</name>
    <dbReference type="NCBI Taxonomy" id="2593653"/>
    <lineage>
        <taxon>Bacteria</taxon>
        <taxon>Pseudomonadati</taxon>
        <taxon>Pseudomonadota</taxon>
        <taxon>Alphaproteobacteria</taxon>
        <taxon>Hyphomicrobiales</taxon>
        <taxon>Parvibaculaceae</taxon>
        <taxon>Kaustia</taxon>
    </lineage>
</organism>
<sequence length="432" mass="44693">MARDVTITGAGGEYMDSVTVVEWCAGVGDTVRAGDTIAVVETAKAASDVEAPCDGTLAEIVADVGDELEIGAVLGRIDDGTGVAEEAPAASAVPADPPPEAAAAPIRRVRDGRVVASPLARRIAAQEGVDLTTVEGTGPRGRIKRRDVERALREAPAVARQAVPGGGRAERLFVQTRQEGGPDPVVFLHGLAADLAVWNGLLAKLGPSVSTIGIDLPGHGRSPRLKAMGSPAALADAVAETLLAEGVSRCHIVGHSLGGAVALALADSGALAVRSLTLLAPAGLGPEIDGAVLHGLARATRIESLGAWLGALFSTPASVPEGYAQAVMRRRGDDALRDYQAALAEELFPDGTQGFDMRPALERFAGPVRLIWGESDRILPIRQTRGLAPHVALHRVAHVGHMPQIERPDLVARLIGETVRSAGSLRDNDGGR</sequence>
<evidence type="ECO:0000259" key="5">
    <source>
        <dbReference type="PROSITE" id="PS51826"/>
    </source>
</evidence>
<protein>
    <submittedName>
        <fullName evidence="6">Acetoin dehydrogenase dihydrolipoyllysine-residue acetyltransferase subunit</fullName>
    </submittedName>
</protein>
<dbReference type="GO" id="GO:0016746">
    <property type="term" value="F:acyltransferase activity"/>
    <property type="evidence" value="ECO:0007669"/>
    <property type="project" value="InterPro"/>
</dbReference>
<dbReference type="InterPro" id="IPR029058">
    <property type="entry name" value="AB_hydrolase_fold"/>
</dbReference>
<evidence type="ECO:0000259" key="4">
    <source>
        <dbReference type="PROSITE" id="PS50968"/>
    </source>
</evidence>
<dbReference type="SUPFAM" id="SSF51230">
    <property type="entry name" value="Single hybrid motif"/>
    <property type="match status" value="1"/>
</dbReference>